<organism evidence="1 2">
    <name type="scientific">Paraburkholderia ginsengiterrae</name>
    <dbReference type="NCBI Taxonomy" id="1462993"/>
    <lineage>
        <taxon>Bacteria</taxon>
        <taxon>Pseudomonadati</taxon>
        <taxon>Pseudomonadota</taxon>
        <taxon>Betaproteobacteria</taxon>
        <taxon>Burkholderiales</taxon>
        <taxon>Burkholderiaceae</taxon>
        <taxon>Paraburkholderia</taxon>
    </lineage>
</organism>
<evidence type="ECO:0000313" key="1">
    <source>
        <dbReference type="EMBL" id="OAJ64432.1"/>
    </source>
</evidence>
<reference evidence="1 2" key="1">
    <citation type="submission" date="2016-04" db="EMBL/GenBank/DDBJ databases">
        <title>Reclassification of Paraburkholderia panaciterrae (Farh et al. 2015) Dobritsa &amp; Samadpour 2016 as a later homotypic synonym of Paraburkholderia ginsengiterrae (Farh et al. 2015) Dobritsa &amp; Samadpour 2016.</title>
        <authorList>
            <person name="Dobritsa A.P."/>
            <person name="Kutumbaka K."/>
            <person name="Samadpour M."/>
        </authorList>
    </citation>
    <scope>NUCLEOTIDE SEQUENCE [LARGE SCALE GENOMIC DNA]</scope>
    <source>
        <strain evidence="1 2">DCY85</strain>
    </source>
</reference>
<accession>A0A1A9NBS8</accession>
<proteinExistence type="predicted"/>
<dbReference type="Proteomes" id="UP000078116">
    <property type="component" value="Unassembled WGS sequence"/>
</dbReference>
<gene>
    <name evidence="1" type="ORF">A6V37_19615</name>
</gene>
<evidence type="ECO:0000313" key="2">
    <source>
        <dbReference type="Proteomes" id="UP000078116"/>
    </source>
</evidence>
<dbReference type="AlphaFoldDB" id="A0A1A9NBS8"/>
<sequence>MAKPSTISARVKTYRTGRLAGNMSHVVGDSMRDCLDRVRRNEREKCVTRLVLGAWCWQMGAQELRGSLPLVTL</sequence>
<protein>
    <submittedName>
        <fullName evidence="1">Uncharacterized protein</fullName>
    </submittedName>
</protein>
<dbReference type="EMBL" id="LXKA01000109">
    <property type="protein sequence ID" value="OAJ64432.1"/>
    <property type="molecule type" value="Genomic_DNA"/>
</dbReference>
<comment type="caution">
    <text evidence="1">The sequence shown here is derived from an EMBL/GenBank/DDBJ whole genome shotgun (WGS) entry which is preliminary data.</text>
</comment>
<name>A0A1A9NBS8_9BURK</name>